<dbReference type="GO" id="GO:0000963">
    <property type="term" value="P:mitochondrial RNA processing"/>
    <property type="evidence" value="ECO:0007669"/>
    <property type="project" value="TreeGrafter"/>
</dbReference>
<feature type="compositionally biased region" description="Basic and acidic residues" evidence="1">
    <location>
        <begin position="1118"/>
        <end position="1154"/>
    </location>
</feature>
<reference evidence="2 3" key="1">
    <citation type="submission" date="2017-08" db="EMBL/GenBank/DDBJ databases">
        <title>Acidophilic green algal genome provides insights into adaptation to an acidic environment.</title>
        <authorList>
            <person name="Hirooka S."/>
            <person name="Hirose Y."/>
            <person name="Kanesaki Y."/>
            <person name="Higuchi S."/>
            <person name="Fujiwara T."/>
            <person name="Onuma R."/>
            <person name="Era A."/>
            <person name="Ohbayashi R."/>
            <person name="Uzuka A."/>
            <person name="Nozaki H."/>
            <person name="Yoshikawa H."/>
            <person name="Miyagishima S.Y."/>
        </authorList>
    </citation>
    <scope>NUCLEOTIDE SEQUENCE [LARGE SCALE GENOMIC DNA]</scope>
    <source>
        <strain evidence="2 3">NIES-2499</strain>
    </source>
</reference>
<keyword evidence="3" id="KW-1185">Reference proteome</keyword>
<dbReference type="GO" id="GO:0044528">
    <property type="term" value="P:regulation of mitochondrial mRNA stability"/>
    <property type="evidence" value="ECO:0007669"/>
    <property type="project" value="TreeGrafter"/>
</dbReference>
<proteinExistence type="predicted"/>
<gene>
    <name evidence="2" type="ORF">CEUSTIGMA_g2020.t1</name>
</gene>
<feature type="region of interest" description="Disordered" evidence="1">
    <location>
        <begin position="1116"/>
        <end position="1154"/>
    </location>
</feature>
<dbReference type="GO" id="GO:0003723">
    <property type="term" value="F:RNA binding"/>
    <property type="evidence" value="ECO:0007669"/>
    <property type="project" value="TreeGrafter"/>
</dbReference>
<accession>A0A250WUT5</accession>
<dbReference type="Proteomes" id="UP000232323">
    <property type="component" value="Unassembled WGS sequence"/>
</dbReference>
<comment type="caution">
    <text evidence="2">The sequence shown here is derived from an EMBL/GenBank/DDBJ whole genome shotgun (WGS) entry which is preliminary data.</text>
</comment>
<dbReference type="GO" id="GO:0009507">
    <property type="term" value="C:chloroplast"/>
    <property type="evidence" value="ECO:0007669"/>
    <property type="project" value="GOC"/>
</dbReference>
<name>A0A250WUT5_9CHLO</name>
<dbReference type="PANTHER" id="PTHR21228">
    <property type="entry name" value="FAST LEU-RICH DOMAIN-CONTAINING"/>
    <property type="match status" value="1"/>
</dbReference>
<dbReference type="GO" id="GO:0035770">
    <property type="term" value="C:ribonucleoprotein granule"/>
    <property type="evidence" value="ECO:0007669"/>
    <property type="project" value="TreeGrafter"/>
</dbReference>
<dbReference type="PANTHER" id="PTHR21228:SF40">
    <property type="entry name" value="LD45607P"/>
    <property type="match status" value="1"/>
</dbReference>
<dbReference type="InterPro" id="IPR050870">
    <property type="entry name" value="FAST_kinase"/>
</dbReference>
<evidence type="ECO:0008006" key="4">
    <source>
        <dbReference type="Google" id="ProtNLM"/>
    </source>
</evidence>
<evidence type="ECO:0000313" key="2">
    <source>
        <dbReference type="EMBL" id="GAX74571.1"/>
    </source>
</evidence>
<evidence type="ECO:0000313" key="3">
    <source>
        <dbReference type="Proteomes" id="UP000232323"/>
    </source>
</evidence>
<dbReference type="EMBL" id="BEGY01000008">
    <property type="protein sequence ID" value="GAX74571.1"/>
    <property type="molecule type" value="Genomic_DNA"/>
</dbReference>
<dbReference type="GO" id="GO:1901259">
    <property type="term" value="P:chloroplast rRNA processing"/>
    <property type="evidence" value="ECO:0007669"/>
    <property type="project" value="TreeGrafter"/>
</dbReference>
<evidence type="ECO:0000256" key="1">
    <source>
        <dbReference type="SAM" id="MobiDB-lite"/>
    </source>
</evidence>
<dbReference type="GO" id="GO:0005759">
    <property type="term" value="C:mitochondrial matrix"/>
    <property type="evidence" value="ECO:0007669"/>
    <property type="project" value="TreeGrafter"/>
</dbReference>
<protein>
    <recommendedName>
        <fullName evidence="4">RAP domain-containing protein</fullName>
    </recommendedName>
</protein>
<organism evidence="2 3">
    <name type="scientific">Chlamydomonas eustigma</name>
    <dbReference type="NCBI Taxonomy" id="1157962"/>
    <lineage>
        <taxon>Eukaryota</taxon>
        <taxon>Viridiplantae</taxon>
        <taxon>Chlorophyta</taxon>
        <taxon>core chlorophytes</taxon>
        <taxon>Chlorophyceae</taxon>
        <taxon>CS clade</taxon>
        <taxon>Chlamydomonadales</taxon>
        <taxon>Chlamydomonadaceae</taxon>
        <taxon>Chlamydomonas</taxon>
    </lineage>
</organism>
<sequence length="1646" mass="178363">MGKYSMRTLPAILSSLAWLDPAQKAAQDISSHETSLRPHDAYDSQKFNIQDFDLNRLFLQLAHTATRIIFSATADDAVRILWALAKLGVQHNSCTEAASEAVLQGAWQQDVLSNSTLSSAEVAEQKLHVALMPPRLLPSLMWSLAHCKPCHLMQPSTRQLLEVLLGGSGREEGFCGTLDDPKCLKSIPIGGLVTLLYALGLMSKMQATNMEAEMGSLASSCTDSVSTLLERTSCIELICSELLARESCVAEIGGSSTEPFSDLSGHGKGSGDCGDYSSMASTSIQHPRSLSNIAWALCQLRHMHVPLLQRVEQLALQVLKPTSAKSAHRSVLPALGLRHSFSSRGSAKADGEGWQISAPHRAGSTTTMQPDQSCGLQLFRPQELCALLVSFSRLQVRLSQALVSEVQSWVLRNHRLLSARDASELLYVMACHQSSASKRGTLQQRVASPTNLNHEVEAEFQASSPRPSLGNVNEGETHIMEAAATTTHGENLGVNTDSPLCSGKAEIDKTAEKALHQLYQVAARNLQLCSPQQIIGLVWALARLGRPQLSGILTLVLSNLKASYQQLKVATDESFMPPRDETSRSGVVGSDAMTDVTHQPRTGAVLPPCKELLPLAALNPEDVARLCWSIARTWQLRSHSGLDQSEDSLKIKDSVVLELLDKEAMEWCPSMDNQSLVMVLWSYATLGHPCPSFLEASSKQARLRLPTLSSHHTPLLLWSLAKLLRCSRNSSIQTNSIGQTGSQLIPSGLRMRDLDSPYGCNLSDNLKDEGTRGIPPSSGFLMQRPMSAVSSPSLVIMGIAPFELFKAIEGLLIQQMMQHTMSSRGAVMIAWAYASSGMQPGVKLTRALALSISSKAGMLDAHSLGLACWALSRLDCSSKTAVLKALSEEALSLLAKTNKCSVAQIPIQGYEMGQDCEGSCQPEGPSMSMSSLSAITVALARSHALSPQLLSATVSFIYNNSSPLGESQGDHIRGLHAEEAVQLLWVISTAVSSPSALRVRGSALMHVVCMLMQTIYNSLFLATAQDRSSGNPLHCSRSAKQCQARSSLEGQESKSLSSSGELLSMFFIACSALGFHPGQRTLDKASKQLLLHVSTLSSHTLCDVLSALASLNASSQEVQEHDSSKGRVPSEQHDSTQLHEKLGASGERKSVKAPKMDHLKVTGKGWSGAIPAEGALDGGGNSSLQSVVAMQTEDAKTKVPMMKLPTSASASDSFSVIRVMRPSTQVKVKYRIKVGSVTRLVRAAAVELTKRLCDQQQEMLTLGSALKLGWALSCFPTGMVPGTMTGEGGKQRLMQKVCMEESNVQGKYSVNSRKFAEVRRLKSAKKGATNTLHLSYAAPRLQLYIAAKVFSCPPDSLNERPPDLRKLLEMKSLMQAELVPRSSWRALYRRWERNVQQAGLPDRMPPGLLPLTVPLAERQRERLCASQVQDSLTRLGLGEGLTWGFLPEGGDRVCTFEAWSSALTSLPVQRTTVSLDTSPLPPQGDSVTTSYISLISSSSKCRQRNPGLHLSDVNSEITGSGLIPNASQAIIRPVLRRQELNKEVVNTVGGRLPPQGGLPVRARTRNKEAVSRRFALYLISPSHLLMHVNGEALTECASSLIRSRLLRNEGCFAAIMGVNVDQWLRMRPHDHDQVLKSLLKATLESS</sequence>